<dbReference type="InterPro" id="IPR001599">
    <property type="entry name" value="Macroglobln_a2"/>
</dbReference>
<dbReference type="InterPro" id="IPR041246">
    <property type="entry name" value="Bact_MG10"/>
</dbReference>
<dbReference type="RefSeq" id="WP_210118338.1">
    <property type="nucleotide sequence ID" value="NZ_CP054257.1"/>
</dbReference>
<protein>
    <submittedName>
        <fullName evidence="6">Alpha-2-macroglobulin</fullName>
    </submittedName>
</protein>
<dbReference type="PANTHER" id="PTHR40094:SF1">
    <property type="entry name" value="UBIQUITIN DOMAIN-CONTAINING PROTEIN"/>
    <property type="match status" value="1"/>
</dbReference>
<dbReference type="Pfam" id="PF00207">
    <property type="entry name" value="A2M"/>
    <property type="match status" value="1"/>
</dbReference>
<dbReference type="SMART" id="SM01360">
    <property type="entry name" value="A2M"/>
    <property type="match status" value="1"/>
</dbReference>
<dbReference type="InterPro" id="IPR011625">
    <property type="entry name" value="A2M_N_BRD"/>
</dbReference>
<dbReference type="InterPro" id="IPR002890">
    <property type="entry name" value="MG2"/>
</dbReference>
<name>A0A975EZ94_9SPIR</name>
<dbReference type="Pfam" id="PF11974">
    <property type="entry name" value="bMG3"/>
    <property type="match status" value="1"/>
</dbReference>
<dbReference type="SUPFAM" id="SSF48239">
    <property type="entry name" value="Terpenoid cyclases/Protein prenyltransferases"/>
    <property type="match status" value="1"/>
</dbReference>
<dbReference type="InterPro" id="IPR008930">
    <property type="entry name" value="Terpenoid_cyclase/PrenylTrfase"/>
</dbReference>
<evidence type="ECO:0000256" key="1">
    <source>
        <dbReference type="ARBA" id="ARBA00010556"/>
    </source>
</evidence>
<sequence>MKKNMLVPLSAAMLVFVLFFAAGCSKNNAEARQSEQTRSDEDGGDFAYIPDFEQAFIPVYEKTEPEPDRPAKKRNVGGQSAAAGKKSASGVSSSAARGGASGTTSSTVRPLKEYKTAYTTTRPAQSALSIPAGVSGYVLPAAEEKGDLTVADWGPQKELPATIRQPSFYVVFSLPVKAISALEEPSSKSEYMRVEPAVEGVFRWYGSRHLAFEASENINPLQEYTITVPDTVKSLSGKPITGERVFKIKSEELRITGFNVGYSFAKKTGMWIDTDDVVPEAANEVLLVFNYPVKAQDFASRIRAEVDGSVLPCTISQKDDKSLLVTVKGNIPFDTDVYIYVDKLSVRYHTLLPFQLEDIDVERSAGRFLNPVYLRFSHDVEASSVSANLSTEPAMPITKENIEVNGGTVIVYGLPVSFNSKYTLTVKDGIKDVYGRKLRAGKSVSIRVPEAASYVRFLDSGTKMLEAAYPHKFLFEYQNLYEPSRYSVVKTDNPLAITSWEAYISDKNAAEPNIKIRNQRQFEVIDLDPLLDNGKGFVRFDAEMTVPSYWDKGKFYTQENCTTIQVTDLGVTVRYGINKAVVLVTSLATGNPVEGANVYMYNGESSVNTAAATALGSGTTDKNGLAVLRFGSSSAAFFNGNREAVYVEKAGDRAVFYPNTHREWRSVSSVDDIDTGVQAFQRTFMFSDRGLYRPGETITFRGIDRTQRLGSFTPYTGDYTVTLKENVWGDAEEVAHLSGTCSESGGFWGSVALPENVKPGQYVLIYERPGSKRESRRINITIAYFERVKFQAEVALSDATLVAGDTISGSVKASYLSGSSLAEATYTGGWVRQGCDFTSDDPALKNYTFGPREIERSMEQLSSFEGRLSADGSARISYTTAEEGIVGSPYRYFAEASVTDVSNQLIAARGAVTVHPASFYIGVAKPDGIAGFAKKGQELNFPLMLASADGKALASLDFVKGNLSAELIRDDWHLVQQYGSAGSVYASYEKESVTEYTVSVKPSLKGSVKVTPKNAGYYTLVLSGTDRNGKTAKTEYSFFVTGSGAVFWNRDFESSLRLTPDQSQYNPGDTARILLESPLPAGNYLITVEREGIFTEQVRRFEESTAVLEIPIALNYVPVVYVSVCSYSVRSGKPTHQYGEADMDKPKGFFGSTAVFVNPRVKAFSIDVAADKPSYRPGEKAVIVLNATKGGKPLADAELTLMAVDRGVLDLINYHVPNPVDFFYNEYNFPLCVKGGDSRSLLMDPVTYEIKNLKGGDASDEEKEQERKKFDPTAVFIPVLKTDKNGQARAEFTLPDTLTTYRITAFGVHDDLLALQEDEMLVQNPVNVLAVKPRRLRERDTAECGVLISNLDSRSHSITVKAEVRSVQNADPANGGKKPGKAFFDGSAQKTVKVESGAQATVYFDLAAQKAGEVEVVFSVSSDILKERLVQPLVIEHPFVFETFTSTGTVERSASSTSEAVALPSFADLNAGSLSVTLDASRLATLSSAVNYVFNYPYGCMEQQSARLLPLVVFGDYIGTFGLKTEVPDVKKTVKETFASWKQIQLDDGGFPYWPEGTRSSFYVSLRIAHLCALAKERGYGSADIALNTERLASFIASSLYKDGTPSSGYLRAYACYVLALNGRSFPASWLPGTADKDTDISVSALAGLACLERNSAGDREKAQQYAQVIRRYLRPDTRGVDITSPDESRYWYWYANDKSMDYALTVKLFTLLNADDDMITKLLYTLLQRQKAGYWKSTAVTTFVLDSVYTVIKTSKLDNLNMSASASVDGKELVSGSFKGAGAQALTFTADFDEEPLSTLKRDTLLPLTFTKKGSNPLYYTTSLKYAIPQEMQTSRDEGLGVSYVIRDAQTDKIVKPSSASSSLIELESGKTYEMEIKLSSGRDRTFVALRAPVPSGAEIIDAAFVTTASLTGSNRAEDEEDDDEDDWYSWFYGRAMSSQRIYDNEVQYFWNDWAKGSDAVRFKFRAVRKGVYPCPPLTAECMYENEIFGRTDGYLFVIK</sequence>
<dbReference type="PROSITE" id="PS51257">
    <property type="entry name" value="PROKAR_LIPOPROTEIN"/>
    <property type="match status" value="1"/>
</dbReference>
<feature type="signal peptide" evidence="3">
    <location>
        <begin position="1"/>
        <end position="21"/>
    </location>
</feature>
<reference evidence="6" key="1">
    <citation type="submission" date="2020-05" db="EMBL/GenBank/DDBJ databases">
        <authorList>
            <person name="Zeng H."/>
            <person name="Chan Y.K."/>
            <person name="Watt R.M."/>
        </authorList>
    </citation>
    <scope>NUCLEOTIDE SEQUENCE</scope>
    <source>
        <strain evidence="6">ATCC 700773</strain>
    </source>
</reference>
<reference evidence="6" key="2">
    <citation type="journal article" date="2021" name="Microbiol. Resour. Announc.">
        <title>Complete Genome Sequences of Three Human Oral Treponema parvum Isolates.</title>
        <authorList>
            <person name="Zeng H."/>
            <person name="Watt R.M."/>
        </authorList>
    </citation>
    <scope>NUCLEOTIDE SEQUENCE</scope>
    <source>
        <strain evidence="6">ATCC 700773</strain>
    </source>
</reference>
<comment type="similarity">
    <text evidence="1">Belongs to the protease inhibitor I39 (alpha-2-macroglobulin) family. Bacterial alpha-2-macroglobulin subfamily.</text>
</comment>
<gene>
    <name evidence="6" type="ORF">HRI96_04585</name>
</gene>
<dbReference type="Gene3D" id="2.20.130.20">
    <property type="match status" value="1"/>
</dbReference>
<evidence type="ECO:0000256" key="3">
    <source>
        <dbReference type="SAM" id="SignalP"/>
    </source>
</evidence>
<dbReference type="Pfam" id="PF17973">
    <property type="entry name" value="bMG10"/>
    <property type="match status" value="1"/>
</dbReference>
<dbReference type="InterPro" id="IPR047565">
    <property type="entry name" value="Alpha-macroglob_thiol-ester_cl"/>
</dbReference>
<dbReference type="Pfam" id="PF07703">
    <property type="entry name" value="A2M_BRD"/>
    <property type="match status" value="1"/>
</dbReference>
<dbReference type="SMART" id="SM01419">
    <property type="entry name" value="Thiol-ester_cl"/>
    <property type="match status" value="1"/>
</dbReference>
<evidence type="ECO:0000259" key="4">
    <source>
        <dbReference type="SMART" id="SM01359"/>
    </source>
</evidence>
<dbReference type="SMART" id="SM01359">
    <property type="entry name" value="A2M_N_2"/>
    <property type="match status" value="1"/>
</dbReference>
<dbReference type="GO" id="GO:0004866">
    <property type="term" value="F:endopeptidase inhibitor activity"/>
    <property type="evidence" value="ECO:0007669"/>
    <property type="project" value="InterPro"/>
</dbReference>
<dbReference type="Gene3D" id="1.50.10.20">
    <property type="match status" value="1"/>
</dbReference>
<dbReference type="EMBL" id="CP054257">
    <property type="protein sequence ID" value="QTQ11543.1"/>
    <property type="molecule type" value="Genomic_DNA"/>
</dbReference>
<evidence type="ECO:0000313" key="6">
    <source>
        <dbReference type="EMBL" id="QTQ11543.1"/>
    </source>
</evidence>
<feature type="domain" description="Alpha-2-macroglobulin bait region" evidence="4">
    <location>
        <begin position="1056"/>
        <end position="1211"/>
    </location>
</feature>
<keyword evidence="3" id="KW-0732">Signal</keyword>
<dbReference type="Pfam" id="PF01835">
    <property type="entry name" value="MG2"/>
    <property type="match status" value="1"/>
</dbReference>
<feature type="chain" id="PRO_5037262465" evidence="3">
    <location>
        <begin position="22"/>
        <end position="2001"/>
    </location>
</feature>
<dbReference type="PANTHER" id="PTHR40094">
    <property type="entry name" value="ALPHA-2-MACROGLOBULIN HOMOLOG"/>
    <property type="match status" value="1"/>
</dbReference>
<evidence type="ECO:0000256" key="2">
    <source>
        <dbReference type="SAM" id="MobiDB-lite"/>
    </source>
</evidence>
<evidence type="ECO:0000313" key="7">
    <source>
        <dbReference type="Proteomes" id="UP000671995"/>
    </source>
</evidence>
<dbReference type="Proteomes" id="UP000671995">
    <property type="component" value="Chromosome"/>
</dbReference>
<accession>A0A975EZ94</accession>
<evidence type="ECO:0000259" key="5">
    <source>
        <dbReference type="SMART" id="SM01360"/>
    </source>
</evidence>
<feature type="domain" description="Alpha-2-macroglobulin" evidence="5">
    <location>
        <begin position="1273"/>
        <end position="1362"/>
    </location>
</feature>
<dbReference type="InterPro" id="IPR051802">
    <property type="entry name" value="YfhM-like"/>
</dbReference>
<proteinExistence type="inferred from homology"/>
<feature type="compositionally biased region" description="Low complexity" evidence="2">
    <location>
        <begin position="76"/>
        <end position="108"/>
    </location>
</feature>
<dbReference type="Gene3D" id="2.60.40.1930">
    <property type="match status" value="1"/>
</dbReference>
<organism evidence="6 7">
    <name type="scientific">Treponema parvum</name>
    <dbReference type="NCBI Taxonomy" id="138851"/>
    <lineage>
        <taxon>Bacteria</taxon>
        <taxon>Pseudomonadati</taxon>
        <taxon>Spirochaetota</taxon>
        <taxon>Spirochaetia</taxon>
        <taxon>Spirochaetales</taxon>
        <taxon>Treponemataceae</taxon>
        <taxon>Treponema</taxon>
    </lineage>
</organism>
<dbReference type="InterPro" id="IPR021868">
    <property type="entry name" value="Alpha_2_Macroglob_MG3"/>
</dbReference>
<feature type="region of interest" description="Disordered" evidence="2">
    <location>
        <begin position="63"/>
        <end position="108"/>
    </location>
</feature>